<sequence length="505" mass="55578">MSTSDKNSTKEPVEVNEKPGNVSDGGLDSAWKYLDNHRDVGTSELGIDIAALRRKVDWRIVPLMFLCYTLQFLDKVILNYANVMGLQKDLNLQGNDFSNIATFLFVGLLVFEVPNTYFLQVVPAAKWLGLNVILWGTATACGAAAHNYQTLLVSRVFLGIFEATIAPSLMLISSQWYTKSEQAPRFCFWYTGLGIGQIVGGLVSYGFQHMGPGASLAGWRTMFVVLGVVTVLVGASVVLFLPDTPMQARWLSDNEKVALLRHVSVNQTGIENRKFRAAEIVEALLDPQIWLLLLSVVLLSVSSGVVTTYSATLIRNLKYDSKQSALMNTPSGAVSIFFTLFVGFGIRLQSHRWAFIIACIIPAIIGGALMSFLPTSNKAGCLAGIYLVNAVVAPLAIFYNWVMANVSGGTKRAFAAAIISGSFSLGNIIGPQTFQARDAPEYRPAKIAVMATQAGCALTTFFLFLYYVWQNKKRTSERETEEVFMSPEAWANMTDKENKSFRYAY</sequence>
<dbReference type="FunFam" id="1.20.1250.20:FF:000064">
    <property type="entry name" value="MFS allantoate transporter"/>
    <property type="match status" value="1"/>
</dbReference>
<reference evidence="10" key="1">
    <citation type="journal article" date="2023" name="Mol. Phylogenet. Evol.">
        <title>Genome-scale phylogeny and comparative genomics of the fungal order Sordariales.</title>
        <authorList>
            <person name="Hensen N."/>
            <person name="Bonometti L."/>
            <person name="Westerberg I."/>
            <person name="Brannstrom I.O."/>
            <person name="Guillou S."/>
            <person name="Cros-Aarteil S."/>
            <person name="Calhoun S."/>
            <person name="Haridas S."/>
            <person name="Kuo A."/>
            <person name="Mondo S."/>
            <person name="Pangilinan J."/>
            <person name="Riley R."/>
            <person name="LaButti K."/>
            <person name="Andreopoulos B."/>
            <person name="Lipzen A."/>
            <person name="Chen C."/>
            <person name="Yan M."/>
            <person name="Daum C."/>
            <person name="Ng V."/>
            <person name="Clum A."/>
            <person name="Steindorff A."/>
            <person name="Ohm R.A."/>
            <person name="Martin F."/>
            <person name="Silar P."/>
            <person name="Natvig D.O."/>
            <person name="Lalanne C."/>
            <person name="Gautier V."/>
            <person name="Ament-Velasquez S.L."/>
            <person name="Kruys A."/>
            <person name="Hutchinson M.I."/>
            <person name="Powell A.J."/>
            <person name="Barry K."/>
            <person name="Miller A.N."/>
            <person name="Grigoriev I.V."/>
            <person name="Debuchy R."/>
            <person name="Gladieux P."/>
            <person name="Hiltunen Thoren M."/>
            <person name="Johannesson H."/>
        </authorList>
    </citation>
    <scope>NUCLEOTIDE SEQUENCE</scope>
    <source>
        <strain evidence="10">CBS 532.94</strain>
    </source>
</reference>
<feature type="transmembrane region" description="Helical" evidence="8">
    <location>
        <begin position="447"/>
        <end position="469"/>
    </location>
</feature>
<feature type="transmembrane region" description="Helical" evidence="8">
    <location>
        <begin position="127"/>
        <end position="146"/>
    </location>
</feature>
<dbReference type="PANTHER" id="PTHR43791:SF40">
    <property type="entry name" value="THIAMINE PATHWAY TRANSPORTER THI73"/>
    <property type="match status" value="1"/>
</dbReference>
<dbReference type="SUPFAM" id="SSF103473">
    <property type="entry name" value="MFS general substrate transporter"/>
    <property type="match status" value="1"/>
</dbReference>
<dbReference type="Gene3D" id="1.20.1250.20">
    <property type="entry name" value="MFS general substrate transporter like domains"/>
    <property type="match status" value="2"/>
</dbReference>
<dbReference type="PANTHER" id="PTHR43791">
    <property type="entry name" value="PERMEASE-RELATED"/>
    <property type="match status" value="1"/>
</dbReference>
<reference evidence="10" key="2">
    <citation type="submission" date="2023-05" db="EMBL/GenBank/DDBJ databases">
        <authorList>
            <consortium name="Lawrence Berkeley National Laboratory"/>
            <person name="Steindorff A."/>
            <person name="Hensen N."/>
            <person name="Bonometti L."/>
            <person name="Westerberg I."/>
            <person name="Brannstrom I.O."/>
            <person name="Guillou S."/>
            <person name="Cros-Aarteil S."/>
            <person name="Calhoun S."/>
            <person name="Haridas S."/>
            <person name="Kuo A."/>
            <person name="Mondo S."/>
            <person name="Pangilinan J."/>
            <person name="Riley R."/>
            <person name="Labutti K."/>
            <person name="Andreopoulos B."/>
            <person name="Lipzen A."/>
            <person name="Chen C."/>
            <person name="Yanf M."/>
            <person name="Daum C."/>
            <person name="Ng V."/>
            <person name="Clum A."/>
            <person name="Ohm R."/>
            <person name="Martin F."/>
            <person name="Silar P."/>
            <person name="Natvig D."/>
            <person name="Lalanne C."/>
            <person name="Gautier V."/>
            <person name="Ament-Velasquez S.L."/>
            <person name="Kruys A."/>
            <person name="Hutchinson M.I."/>
            <person name="Powell A.J."/>
            <person name="Barry K."/>
            <person name="Miller A.N."/>
            <person name="Grigoriev I.V."/>
            <person name="Debuchy R."/>
            <person name="Gladieux P."/>
            <person name="Thoren M.H."/>
            <person name="Johannesson H."/>
        </authorList>
    </citation>
    <scope>NUCLEOTIDE SEQUENCE</scope>
    <source>
        <strain evidence="10">CBS 532.94</strain>
    </source>
</reference>
<evidence type="ECO:0000256" key="3">
    <source>
        <dbReference type="ARBA" id="ARBA00022692"/>
    </source>
</evidence>
<dbReference type="InterPro" id="IPR036259">
    <property type="entry name" value="MFS_trans_sf"/>
</dbReference>
<evidence type="ECO:0000313" key="11">
    <source>
        <dbReference type="Proteomes" id="UP001303760"/>
    </source>
</evidence>
<evidence type="ECO:0000256" key="1">
    <source>
        <dbReference type="ARBA" id="ARBA00004141"/>
    </source>
</evidence>
<dbReference type="InterPro" id="IPR011701">
    <property type="entry name" value="MFS"/>
</dbReference>
<keyword evidence="5 8" id="KW-0472">Membrane</keyword>
<evidence type="ECO:0000256" key="4">
    <source>
        <dbReference type="ARBA" id="ARBA00022989"/>
    </source>
</evidence>
<feature type="transmembrane region" description="Helical" evidence="8">
    <location>
        <begin position="289"/>
        <end position="309"/>
    </location>
</feature>
<comment type="subcellular location">
    <subcellularLocation>
        <location evidence="1">Membrane</location>
        <topology evidence="1">Multi-pass membrane protein</topology>
    </subcellularLocation>
</comment>
<evidence type="ECO:0000256" key="2">
    <source>
        <dbReference type="ARBA" id="ARBA00022448"/>
    </source>
</evidence>
<dbReference type="InterPro" id="IPR020846">
    <property type="entry name" value="MFS_dom"/>
</dbReference>
<keyword evidence="2" id="KW-0813">Transport</keyword>
<keyword evidence="4 8" id="KW-1133">Transmembrane helix</keyword>
<feature type="domain" description="Major facilitator superfamily (MFS) profile" evidence="9">
    <location>
        <begin position="60"/>
        <end position="472"/>
    </location>
</feature>
<feature type="transmembrane region" description="Helical" evidence="8">
    <location>
        <begin position="100"/>
        <end position="120"/>
    </location>
</feature>
<organism evidence="10 11">
    <name type="scientific">Achaetomium macrosporum</name>
    <dbReference type="NCBI Taxonomy" id="79813"/>
    <lineage>
        <taxon>Eukaryota</taxon>
        <taxon>Fungi</taxon>
        <taxon>Dikarya</taxon>
        <taxon>Ascomycota</taxon>
        <taxon>Pezizomycotina</taxon>
        <taxon>Sordariomycetes</taxon>
        <taxon>Sordariomycetidae</taxon>
        <taxon>Sordariales</taxon>
        <taxon>Chaetomiaceae</taxon>
        <taxon>Achaetomium</taxon>
    </lineage>
</organism>
<accession>A0AAN7C423</accession>
<gene>
    <name evidence="10" type="ORF">C8A03DRAFT_37866</name>
</gene>
<feature type="transmembrane region" description="Helical" evidence="8">
    <location>
        <begin position="353"/>
        <end position="373"/>
    </location>
</feature>
<keyword evidence="3 8" id="KW-0812">Transmembrane</keyword>
<keyword evidence="11" id="KW-1185">Reference proteome</keyword>
<evidence type="ECO:0000256" key="8">
    <source>
        <dbReference type="SAM" id="Phobius"/>
    </source>
</evidence>
<dbReference type="PROSITE" id="PS50850">
    <property type="entry name" value="MFS"/>
    <property type="match status" value="1"/>
</dbReference>
<name>A0AAN7C423_9PEZI</name>
<dbReference type="Pfam" id="PF07690">
    <property type="entry name" value="MFS_1"/>
    <property type="match status" value="1"/>
</dbReference>
<feature type="transmembrane region" description="Helical" evidence="8">
    <location>
        <begin position="329"/>
        <end position="346"/>
    </location>
</feature>
<comment type="caution">
    <text evidence="10">The sequence shown here is derived from an EMBL/GenBank/DDBJ whole genome shotgun (WGS) entry which is preliminary data.</text>
</comment>
<evidence type="ECO:0000256" key="5">
    <source>
        <dbReference type="ARBA" id="ARBA00023136"/>
    </source>
</evidence>
<proteinExistence type="inferred from homology"/>
<evidence type="ECO:0000313" key="10">
    <source>
        <dbReference type="EMBL" id="KAK4234367.1"/>
    </source>
</evidence>
<dbReference type="Proteomes" id="UP001303760">
    <property type="component" value="Unassembled WGS sequence"/>
</dbReference>
<dbReference type="AlphaFoldDB" id="A0AAN7C423"/>
<dbReference type="GO" id="GO:0016020">
    <property type="term" value="C:membrane"/>
    <property type="evidence" value="ECO:0007669"/>
    <property type="project" value="UniProtKB-SubCell"/>
</dbReference>
<dbReference type="EMBL" id="MU860379">
    <property type="protein sequence ID" value="KAK4234367.1"/>
    <property type="molecule type" value="Genomic_DNA"/>
</dbReference>
<feature type="compositionally biased region" description="Basic and acidic residues" evidence="7">
    <location>
        <begin position="7"/>
        <end position="17"/>
    </location>
</feature>
<feature type="transmembrane region" description="Helical" evidence="8">
    <location>
        <begin position="385"/>
        <end position="402"/>
    </location>
</feature>
<evidence type="ECO:0000259" key="9">
    <source>
        <dbReference type="PROSITE" id="PS50850"/>
    </source>
</evidence>
<evidence type="ECO:0000256" key="7">
    <source>
        <dbReference type="SAM" id="MobiDB-lite"/>
    </source>
</evidence>
<feature type="transmembrane region" description="Helical" evidence="8">
    <location>
        <begin position="186"/>
        <end position="207"/>
    </location>
</feature>
<dbReference type="GO" id="GO:0022857">
    <property type="term" value="F:transmembrane transporter activity"/>
    <property type="evidence" value="ECO:0007669"/>
    <property type="project" value="InterPro"/>
</dbReference>
<feature type="transmembrane region" description="Helical" evidence="8">
    <location>
        <begin position="60"/>
        <end position="80"/>
    </location>
</feature>
<evidence type="ECO:0000256" key="6">
    <source>
        <dbReference type="ARBA" id="ARBA00037968"/>
    </source>
</evidence>
<protein>
    <submittedName>
        <fullName evidence="10">Major facilitator superfamily domain-containing protein</fullName>
    </submittedName>
</protein>
<feature type="transmembrane region" description="Helical" evidence="8">
    <location>
        <begin position="219"/>
        <end position="241"/>
    </location>
</feature>
<feature type="region of interest" description="Disordered" evidence="7">
    <location>
        <begin position="1"/>
        <end position="24"/>
    </location>
</feature>
<feature type="transmembrane region" description="Helical" evidence="8">
    <location>
        <begin position="414"/>
        <end position="435"/>
    </location>
</feature>
<comment type="similarity">
    <text evidence="6">Belongs to the major facilitator superfamily. Allantoate permease family.</text>
</comment>
<feature type="transmembrane region" description="Helical" evidence="8">
    <location>
        <begin position="152"/>
        <end position="174"/>
    </location>
</feature>